<feature type="domain" description="Dynamin N-terminal" evidence="2">
    <location>
        <begin position="149"/>
        <end position="290"/>
    </location>
</feature>
<feature type="compositionally biased region" description="Low complexity" evidence="1">
    <location>
        <begin position="45"/>
        <end position="63"/>
    </location>
</feature>
<gene>
    <name evidence="3" type="ORF">H9641_09035</name>
</gene>
<proteinExistence type="predicted"/>
<dbReference type="InterPro" id="IPR027417">
    <property type="entry name" value="P-loop_NTPase"/>
</dbReference>
<evidence type="ECO:0000259" key="2">
    <source>
        <dbReference type="Pfam" id="PF00350"/>
    </source>
</evidence>
<dbReference type="InterPro" id="IPR045063">
    <property type="entry name" value="Dynamin_N"/>
</dbReference>
<organism evidence="3 4">
    <name type="scientific">Oerskovia merdavium</name>
    <dbReference type="NCBI Taxonomy" id="2762227"/>
    <lineage>
        <taxon>Bacteria</taxon>
        <taxon>Bacillati</taxon>
        <taxon>Actinomycetota</taxon>
        <taxon>Actinomycetes</taxon>
        <taxon>Micrococcales</taxon>
        <taxon>Cellulomonadaceae</taxon>
        <taxon>Oerskovia</taxon>
    </lineage>
</organism>
<evidence type="ECO:0000313" key="4">
    <source>
        <dbReference type="Proteomes" id="UP000655570"/>
    </source>
</evidence>
<evidence type="ECO:0000256" key="1">
    <source>
        <dbReference type="SAM" id="MobiDB-lite"/>
    </source>
</evidence>
<keyword evidence="4" id="KW-1185">Reference proteome</keyword>
<dbReference type="EMBL" id="JACSQF010000008">
    <property type="protein sequence ID" value="MBD7980858.1"/>
    <property type="molecule type" value="Genomic_DNA"/>
</dbReference>
<dbReference type="Pfam" id="PF00350">
    <property type="entry name" value="Dynamin_N"/>
    <property type="match status" value="1"/>
</dbReference>
<reference evidence="3 4" key="1">
    <citation type="submission" date="2020-08" db="EMBL/GenBank/DDBJ databases">
        <title>A Genomic Blueprint of the Chicken Gut Microbiome.</title>
        <authorList>
            <person name="Gilroy R."/>
            <person name="Ravi A."/>
            <person name="Getino M."/>
            <person name="Pursley I."/>
            <person name="Horton D.L."/>
            <person name="Alikhan N.-F."/>
            <person name="Baker D."/>
            <person name="Gharbi K."/>
            <person name="Hall N."/>
            <person name="Watson M."/>
            <person name="Adriaenssens E.M."/>
            <person name="Foster-Nyarko E."/>
            <person name="Jarju S."/>
            <person name="Secka A."/>
            <person name="Antonio M."/>
            <person name="Oren A."/>
            <person name="Chaudhuri R."/>
            <person name="La Ragione R.M."/>
            <person name="Hildebrand F."/>
            <person name="Pallen M.J."/>
        </authorList>
    </citation>
    <scope>NUCLEOTIDE SEQUENCE [LARGE SCALE GENOMIC DNA]</scope>
    <source>
        <strain evidence="3 4">Sa2CUA9</strain>
    </source>
</reference>
<feature type="region of interest" description="Disordered" evidence="1">
    <location>
        <begin position="653"/>
        <end position="737"/>
    </location>
</feature>
<dbReference type="Proteomes" id="UP000655570">
    <property type="component" value="Unassembled WGS sequence"/>
</dbReference>
<dbReference type="PANTHER" id="PTHR42698:SF1">
    <property type="entry name" value="GTPASE ERA, MITOCHONDRIAL"/>
    <property type="match status" value="1"/>
</dbReference>
<protein>
    <submittedName>
        <fullName evidence="3">Dynamin family protein</fullName>
    </submittedName>
</protein>
<dbReference type="RefSeq" id="WP_191803010.1">
    <property type="nucleotide sequence ID" value="NZ_JACSQF010000008.1"/>
</dbReference>
<comment type="caution">
    <text evidence="3">The sequence shown here is derived from an EMBL/GenBank/DDBJ whole genome shotgun (WGS) entry which is preliminary data.</text>
</comment>
<sequence>MTIPSDDAGRTVGGDPDGGAARTSDDGPGEPGAGSGPAGTGQDLDAPAPSSSADGPSANGPSSVEESLLGRHAAAEDPVVGRSLERAAQSGTDELVAALDVLRGELTAQRLPLTTPGVEEDRRTLALAVDQLDDYLLPRLRARSAPLLVVVGGSTGAGKSTLVNSVLGEKVTVPGVLRPTTRSPVLVHHPLDVRWFSTDRILPGLARVTGTVDHTDSPSAHRSVRLVASEALPQGLALLDAPDVDSVVVENRELAAQLLGAADLWLFVTTAARYADAVPWDLLHEAARRRAQVALVLDRVDPGAEAVGADLHRLASENGLGHAPIFLVPEAHLVDGLLPETAVGEISRWLTALGGDAGARSAVIDATRDGVVDDLVRRATELAGAVDVQHEADGYLRAAVDAAYEDARRTVLAATSDGTMLRGEVLSRWQDFVGTGEFFRAVEQKVGSVRDAISGFFRGKGRKVPEVEEAITHGLESVVLDAAEEAAERSYRAWRADPSGAALLDGLDLSRASGTLRTRVAEEIRGWQADVLALVSEQAAAKRGTARALSFGLNGLGVSLMVLVFASTGGITGAEIGIAGGTAVLAQKLLEAVFGDDAVRRLTRTAQDRLSARVGAVLDGEARRFTSQLDALGTGEATGAPLRAAAEEVRRAARREQKARAAEVTGAPDPGSVVGQAGALRGAHAHDPRTPGTPPAEERPGAERPGFWRRLFGARPADETAADVTSTTATDEPGDER</sequence>
<accession>A0ABR8TYJ4</accession>
<dbReference type="PANTHER" id="PTHR42698">
    <property type="entry name" value="GTPASE ERA"/>
    <property type="match status" value="1"/>
</dbReference>
<dbReference type="InterPro" id="IPR005662">
    <property type="entry name" value="GTPase_Era-like"/>
</dbReference>
<name>A0ABR8TYJ4_9CELL</name>
<dbReference type="SUPFAM" id="SSF52540">
    <property type="entry name" value="P-loop containing nucleoside triphosphate hydrolases"/>
    <property type="match status" value="1"/>
</dbReference>
<feature type="compositionally biased region" description="Gly residues" evidence="1">
    <location>
        <begin position="29"/>
        <end position="39"/>
    </location>
</feature>
<evidence type="ECO:0000313" key="3">
    <source>
        <dbReference type="EMBL" id="MBD7980858.1"/>
    </source>
</evidence>
<dbReference type="Gene3D" id="3.40.50.300">
    <property type="entry name" value="P-loop containing nucleotide triphosphate hydrolases"/>
    <property type="match status" value="1"/>
</dbReference>
<dbReference type="CDD" id="cd00882">
    <property type="entry name" value="Ras_like_GTPase"/>
    <property type="match status" value="1"/>
</dbReference>
<feature type="compositionally biased region" description="Low complexity" evidence="1">
    <location>
        <begin position="722"/>
        <end position="731"/>
    </location>
</feature>
<feature type="region of interest" description="Disordered" evidence="1">
    <location>
        <begin position="1"/>
        <end position="65"/>
    </location>
</feature>